<comment type="caution">
    <text evidence="2">The sequence shown here is derived from an EMBL/GenBank/DDBJ whole genome shotgun (WGS) entry which is preliminary data.</text>
</comment>
<keyword evidence="3" id="KW-1185">Reference proteome</keyword>
<sequence>MAAPSIEAAHDMGAKGAPPNDGERLAFEAWMRGHCWPLCATWDGAAYRSDAEQGGRYCPDAARTRMLWAAWRDRAALAAA</sequence>
<name>A0ABP3EDI1_9GAMM</name>
<organism evidence="2 3">
    <name type="scientific">Rhodanobacter caeni</name>
    <dbReference type="NCBI Taxonomy" id="657654"/>
    <lineage>
        <taxon>Bacteria</taxon>
        <taxon>Pseudomonadati</taxon>
        <taxon>Pseudomonadota</taxon>
        <taxon>Gammaproteobacteria</taxon>
        <taxon>Lysobacterales</taxon>
        <taxon>Rhodanobacteraceae</taxon>
        <taxon>Rhodanobacter</taxon>
    </lineage>
</organism>
<evidence type="ECO:0000313" key="3">
    <source>
        <dbReference type="Proteomes" id="UP001500657"/>
    </source>
</evidence>
<reference evidence="3" key="1">
    <citation type="journal article" date="2019" name="Int. J. Syst. Evol. Microbiol.">
        <title>The Global Catalogue of Microorganisms (GCM) 10K type strain sequencing project: providing services to taxonomists for standard genome sequencing and annotation.</title>
        <authorList>
            <consortium name="The Broad Institute Genomics Platform"/>
            <consortium name="The Broad Institute Genome Sequencing Center for Infectious Disease"/>
            <person name="Wu L."/>
            <person name="Ma J."/>
        </authorList>
    </citation>
    <scope>NUCLEOTIDE SEQUENCE [LARGE SCALE GENOMIC DNA]</scope>
    <source>
        <strain evidence="3">JCM 16242</strain>
    </source>
</reference>
<evidence type="ECO:0000256" key="1">
    <source>
        <dbReference type="SAM" id="MobiDB-lite"/>
    </source>
</evidence>
<gene>
    <name evidence="2" type="ORF">GCM10009126_27130</name>
</gene>
<proteinExistence type="predicted"/>
<dbReference type="Proteomes" id="UP001500657">
    <property type="component" value="Unassembled WGS sequence"/>
</dbReference>
<feature type="region of interest" description="Disordered" evidence="1">
    <location>
        <begin position="1"/>
        <end position="21"/>
    </location>
</feature>
<dbReference type="EMBL" id="BAAAFO010000004">
    <property type="protein sequence ID" value="GAA0260279.1"/>
    <property type="molecule type" value="Genomic_DNA"/>
</dbReference>
<evidence type="ECO:0000313" key="2">
    <source>
        <dbReference type="EMBL" id="GAA0260279.1"/>
    </source>
</evidence>
<protein>
    <submittedName>
        <fullName evidence="2">Uncharacterized protein</fullName>
    </submittedName>
</protein>
<accession>A0ABP3EDI1</accession>